<protein>
    <recommendedName>
        <fullName evidence="7">Serine-threonine kinase receptor-associated protein</fullName>
    </recommendedName>
</protein>
<dbReference type="SMART" id="SM00320">
    <property type="entry name" value="WD40"/>
    <property type="match status" value="4"/>
</dbReference>
<keyword evidence="4" id="KW-0677">Repeat</keyword>
<dbReference type="Pfam" id="PF00400">
    <property type="entry name" value="WD40"/>
    <property type="match status" value="1"/>
</dbReference>
<evidence type="ECO:0000256" key="8">
    <source>
        <dbReference type="PROSITE-ProRule" id="PRU00221"/>
    </source>
</evidence>
<evidence type="ECO:0000256" key="2">
    <source>
        <dbReference type="ARBA" id="ARBA00022540"/>
    </source>
</evidence>
<reference evidence="9" key="1">
    <citation type="submission" date="2025-08" db="UniProtKB">
        <authorList>
            <consortium name="Ensembl"/>
        </authorList>
    </citation>
    <scope>IDENTIFICATION</scope>
</reference>
<dbReference type="InterPro" id="IPR019775">
    <property type="entry name" value="WD40_repeat_CS"/>
</dbReference>
<name>A0A8C4R664_EPTBU</name>
<dbReference type="PROSITE" id="PS50294">
    <property type="entry name" value="WD_REPEATS_REGION"/>
    <property type="match status" value="2"/>
</dbReference>
<dbReference type="GO" id="GO:0003723">
    <property type="term" value="F:RNA binding"/>
    <property type="evidence" value="ECO:0007669"/>
    <property type="project" value="TreeGrafter"/>
</dbReference>
<dbReference type="PANTHER" id="PTHR19877:SF1">
    <property type="entry name" value="EUKARYOTIC TRANSLATION INITIATION FACTOR 3 SUBUNIT I"/>
    <property type="match status" value="1"/>
</dbReference>
<dbReference type="GeneTree" id="ENSGT00940000167369"/>
<keyword evidence="10" id="KW-1185">Reference proteome</keyword>
<feature type="repeat" description="WD" evidence="8">
    <location>
        <begin position="254"/>
        <end position="295"/>
    </location>
</feature>
<dbReference type="GO" id="GO:0002183">
    <property type="term" value="P:cytoplasmic translational initiation"/>
    <property type="evidence" value="ECO:0007669"/>
    <property type="project" value="TreeGrafter"/>
</dbReference>
<dbReference type="InterPro" id="IPR027525">
    <property type="entry name" value="eIF3i"/>
</dbReference>
<evidence type="ECO:0000256" key="3">
    <source>
        <dbReference type="ARBA" id="ARBA00022574"/>
    </source>
</evidence>
<proteinExistence type="inferred from homology"/>
<evidence type="ECO:0000256" key="7">
    <source>
        <dbReference type="ARBA" id="ARBA00040390"/>
    </source>
</evidence>
<dbReference type="PANTHER" id="PTHR19877">
    <property type="entry name" value="EUKARYOTIC TRANSLATION INITIATION FACTOR 3 SUBUNIT I"/>
    <property type="match status" value="1"/>
</dbReference>
<evidence type="ECO:0000313" key="10">
    <source>
        <dbReference type="Proteomes" id="UP000694388"/>
    </source>
</evidence>
<dbReference type="Pfam" id="PF24805">
    <property type="entry name" value="EIF3I"/>
    <property type="match status" value="1"/>
</dbReference>
<keyword evidence="3 8" id="KW-0853">WD repeat</keyword>
<evidence type="ECO:0000256" key="4">
    <source>
        <dbReference type="ARBA" id="ARBA00022737"/>
    </source>
</evidence>
<evidence type="ECO:0000256" key="6">
    <source>
        <dbReference type="ARBA" id="ARBA00038394"/>
    </source>
</evidence>
<feature type="repeat" description="WD" evidence="8">
    <location>
        <begin position="48"/>
        <end position="89"/>
    </location>
</feature>
<dbReference type="GO" id="GO:0071541">
    <property type="term" value="C:eukaryotic translation initiation factor 3 complex, eIF3m"/>
    <property type="evidence" value="ECO:0007669"/>
    <property type="project" value="TreeGrafter"/>
</dbReference>
<accession>A0A8C4R664</accession>
<dbReference type="PROSITE" id="PS00678">
    <property type="entry name" value="WD_REPEATS_1"/>
    <property type="match status" value="1"/>
</dbReference>
<dbReference type="GO" id="GO:0003743">
    <property type="term" value="F:translation initiation factor activity"/>
    <property type="evidence" value="ECO:0007669"/>
    <property type="project" value="UniProtKB-KW"/>
</dbReference>
<organism evidence="9 10">
    <name type="scientific">Eptatretus burgeri</name>
    <name type="common">Inshore hagfish</name>
    <dbReference type="NCBI Taxonomy" id="7764"/>
    <lineage>
        <taxon>Eukaryota</taxon>
        <taxon>Metazoa</taxon>
        <taxon>Chordata</taxon>
        <taxon>Craniata</taxon>
        <taxon>Vertebrata</taxon>
        <taxon>Cyclostomata</taxon>
        <taxon>Myxini</taxon>
        <taxon>Myxiniformes</taxon>
        <taxon>Myxinidae</taxon>
        <taxon>Eptatretinae</taxon>
        <taxon>Eptatretus</taxon>
    </lineage>
</organism>
<dbReference type="InterPro" id="IPR015943">
    <property type="entry name" value="WD40/YVTN_repeat-like_dom_sf"/>
</dbReference>
<keyword evidence="2" id="KW-0396">Initiation factor</keyword>
<dbReference type="SUPFAM" id="SSF50978">
    <property type="entry name" value="WD40 repeat-like"/>
    <property type="match status" value="1"/>
</dbReference>
<evidence type="ECO:0000256" key="5">
    <source>
        <dbReference type="ARBA" id="ARBA00022917"/>
    </source>
</evidence>
<evidence type="ECO:0000256" key="1">
    <source>
        <dbReference type="ARBA" id="ARBA00022490"/>
    </source>
</evidence>
<dbReference type="InterPro" id="IPR036322">
    <property type="entry name" value="WD40_repeat_dom_sf"/>
</dbReference>
<dbReference type="PROSITE" id="PS50082">
    <property type="entry name" value="WD_REPEATS_2"/>
    <property type="match status" value="3"/>
</dbReference>
<feature type="repeat" description="WD" evidence="8">
    <location>
        <begin position="6"/>
        <end position="47"/>
    </location>
</feature>
<dbReference type="InterPro" id="IPR001680">
    <property type="entry name" value="WD40_rpt"/>
</dbReference>
<dbReference type="AlphaFoldDB" id="A0A8C4R664"/>
<sequence>MKPILLQGHERSITQIKYNRDGDLLFSCAKDQVVNVWYSLNGERLGSYNGHTGAVWCVDVDWDTKKVLTGAADNTCRLWDCETGKKTNVFDTKSAVRTCGFDFSGNIIMFSTDKQMGYDCLIHLFDMRDSHQITQNEPYLTIPCKDSKVTSAVWGSLGEYIVVGLENGQLLQYSKKLNSPDLLAPSECRLDSGISSISFKLPGYIFHRLDHPPSLGLDSNDRAISLHPSAHIMVFGDFNVHHKEWLSGEILMQTKEHIKQVNDLQTSQDLTMVITASKDTTAKLFDIESLDLLKTYKTERPVNSAAISPIQNHVVLGGGQEAMDVTTTSTRIGKFEARSVCLIMFLCMSLV</sequence>
<keyword evidence="5" id="KW-0648">Protein biosynthesis</keyword>
<dbReference type="Gene3D" id="2.130.10.10">
    <property type="entry name" value="YVTN repeat-like/Quinoprotein amine dehydrogenase"/>
    <property type="match status" value="2"/>
</dbReference>
<dbReference type="Ensembl" id="ENSEBUT00000026486.1">
    <property type="protein sequence ID" value="ENSEBUP00000025910.1"/>
    <property type="gene ID" value="ENSEBUG00000015972.1"/>
</dbReference>
<reference evidence="9" key="2">
    <citation type="submission" date="2025-09" db="UniProtKB">
        <authorList>
            <consortium name="Ensembl"/>
        </authorList>
    </citation>
    <scope>IDENTIFICATION</scope>
</reference>
<keyword evidence="1" id="KW-0963">Cytoplasm</keyword>
<dbReference type="Proteomes" id="UP000694388">
    <property type="component" value="Unplaced"/>
</dbReference>
<evidence type="ECO:0000313" key="9">
    <source>
        <dbReference type="Ensembl" id="ENSEBUP00000025910.1"/>
    </source>
</evidence>
<comment type="similarity">
    <text evidence="6">Belongs to the WD repeat STRAP family.</text>
</comment>